<gene>
    <name evidence="1" type="ORF">BD626DRAFT_9894</name>
</gene>
<protein>
    <submittedName>
        <fullName evidence="1">Uncharacterized protein</fullName>
    </submittedName>
</protein>
<dbReference type="STRING" id="97359.A0A550CWZ6"/>
<sequence length="174" mass="18939">MKVLYPAEHQLSNLNDHLLSIKIARHSSCSACEACSGLHPSFGVTVVLDIKGDDGLISAPPASNPFSFAEEEEDEGEAGYIESCACGHSVKDHGADEAIIGRDEFMRRGRVAIRIDELLQDVSRLVEFDYVDGDILSLRQQMALPGTTKPASFASRSPRAPIYLSRHLSIQSPT</sequence>
<proteinExistence type="predicted"/>
<comment type="caution">
    <text evidence="1">The sequence shown here is derived from an EMBL/GenBank/DDBJ whole genome shotgun (WGS) entry which is preliminary data.</text>
</comment>
<evidence type="ECO:0000313" key="1">
    <source>
        <dbReference type="EMBL" id="TRM69317.1"/>
    </source>
</evidence>
<keyword evidence="2" id="KW-1185">Reference proteome</keyword>
<accession>A0A550CWZ6</accession>
<reference evidence="1 2" key="1">
    <citation type="journal article" date="2019" name="New Phytol.">
        <title>Comparative genomics reveals unique wood-decay strategies and fruiting body development in the Schizophyllaceae.</title>
        <authorList>
            <person name="Almasi E."/>
            <person name="Sahu N."/>
            <person name="Krizsan K."/>
            <person name="Balint B."/>
            <person name="Kovacs G.M."/>
            <person name="Kiss B."/>
            <person name="Cseklye J."/>
            <person name="Drula E."/>
            <person name="Henrissat B."/>
            <person name="Nagy I."/>
            <person name="Chovatia M."/>
            <person name="Adam C."/>
            <person name="LaButti K."/>
            <person name="Lipzen A."/>
            <person name="Riley R."/>
            <person name="Grigoriev I.V."/>
            <person name="Nagy L.G."/>
        </authorList>
    </citation>
    <scope>NUCLEOTIDE SEQUENCE [LARGE SCALE GENOMIC DNA]</scope>
    <source>
        <strain evidence="1 2">NL-1724</strain>
    </source>
</reference>
<organism evidence="1 2">
    <name type="scientific">Schizophyllum amplum</name>
    <dbReference type="NCBI Taxonomy" id="97359"/>
    <lineage>
        <taxon>Eukaryota</taxon>
        <taxon>Fungi</taxon>
        <taxon>Dikarya</taxon>
        <taxon>Basidiomycota</taxon>
        <taxon>Agaricomycotina</taxon>
        <taxon>Agaricomycetes</taxon>
        <taxon>Agaricomycetidae</taxon>
        <taxon>Agaricales</taxon>
        <taxon>Schizophyllaceae</taxon>
        <taxon>Schizophyllum</taxon>
    </lineage>
</organism>
<dbReference type="Proteomes" id="UP000320762">
    <property type="component" value="Unassembled WGS sequence"/>
</dbReference>
<dbReference type="AlphaFoldDB" id="A0A550CWZ6"/>
<dbReference type="EMBL" id="VDMD01000001">
    <property type="protein sequence ID" value="TRM69317.1"/>
    <property type="molecule type" value="Genomic_DNA"/>
</dbReference>
<evidence type="ECO:0000313" key="2">
    <source>
        <dbReference type="Proteomes" id="UP000320762"/>
    </source>
</evidence>
<name>A0A550CWZ6_9AGAR</name>
<dbReference type="OrthoDB" id="128536at2759"/>